<dbReference type="Pfam" id="PF02826">
    <property type="entry name" value="2-Hacid_dh_C"/>
    <property type="match status" value="1"/>
</dbReference>
<evidence type="ECO:0000313" key="6">
    <source>
        <dbReference type="EMBL" id="MCP0887063.1"/>
    </source>
</evidence>
<dbReference type="AlphaFoldDB" id="A0A9X2FM91"/>
<comment type="caution">
    <text evidence="6">The sequence shown here is derived from an EMBL/GenBank/DDBJ whole genome shotgun (WGS) entry which is preliminary data.</text>
</comment>
<accession>A0A9X2FM91</accession>
<evidence type="ECO:0000256" key="2">
    <source>
        <dbReference type="ARBA" id="ARBA00023002"/>
    </source>
</evidence>
<dbReference type="PANTHER" id="PTHR10996:SF283">
    <property type="entry name" value="GLYOXYLATE_HYDROXYPYRUVATE REDUCTASE B"/>
    <property type="match status" value="1"/>
</dbReference>
<gene>
    <name evidence="6" type="ORF">LB941_06905</name>
</gene>
<evidence type="ECO:0000256" key="1">
    <source>
        <dbReference type="ARBA" id="ARBA00005854"/>
    </source>
</evidence>
<dbReference type="SUPFAM" id="SSF51735">
    <property type="entry name" value="NAD(P)-binding Rossmann-fold domains"/>
    <property type="match status" value="1"/>
</dbReference>
<sequence length="303" mass="33104">MPIIYIVDPMNDIGIEVLKKQGYHIFIRPAGMSIAATQKLVDFSKVYALIIRATKLTTANLTAFTNLKIIARHGVGVDNLPLAAIKEANIRLTYTPGLNASSVAELTLTFCLSLLKQFPVNQLGAFPDGELLQNKTIGLLGYGKIAQRFSELLKPFNVNLLVYNHRPKDLLYGKQTTLSEIAAAADIVSLHIPATTETREIISEDFFHKMKSTAYLINTARGALVNSDSLYLALRDGQIAGAALDVLDAGSTYSLTDFQKLSNIILTPHIGASSIEVLKESSLRCADEILRYAAGKEAIKSYF</sequence>
<protein>
    <submittedName>
        <fullName evidence="6">Lactate dehydrogenase</fullName>
    </submittedName>
</protein>
<dbReference type="InterPro" id="IPR050223">
    <property type="entry name" value="D-isomer_2-hydroxyacid_DH"/>
</dbReference>
<dbReference type="GO" id="GO:0030267">
    <property type="term" value="F:glyoxylate reductase (NADPH) activity"/>
    <property type="evidence" value="ECO:0007669"/>
    <property type="project" value="TreeGrafter"/>
</dbReference>
<dbReference type="InterPro" id="IPR006139">
    <property type="entry name" value="D-isomer_2_OHA_DH_cat_dom"/>
</dbReference>
<organism evidence="6 7">
    <name type="scientific">Ligilactobacillus ubinensis</name>
    <dbReference type="NCBI Taxonomy" id="2876789"/>
    <lineage>
        <taxon>Bacteria</taxon>
        <taxon>Bacillati</taxon>
        <taxon>Bacillota</taxon>
        <taxon>Bacilli</taxon>
        <taxon>Lactobacillales</taxon>
        <taxon>Lactobacillaceae</taxon>
        <taxon>Ligilactobacillus</taxon>
    </lineage>
</organism>
<dbReference type="PROSITE" id="PS00671">
    <property type="entry name" value="D_2_HYDROXYACID_DH_3"/>
    <property type="match status" value="1"/>
</dbReference>
<evidence type="ECO:0000313" key="7">
    <source>
        <dbReference type="Proteomes" id="UP001139006"/>
    </source>
</evidence>
<keyword evidence="7" id="KW-1185">Reference proteome</keyword>
<feature type="domain" description="D-isomer specific 2-hydroxyacid dehydrogenase NAD-binding" evidence="5">
    <location>
        <begin position="128"/>
        <end position="271"/>
    </location>
</feature>
<dbReference type="Proteomes" id="UP001139006">
    <property type="component" value="Unassembled WGS sequence"/>
</dbReference>
<dbReference type="InterPro" id="IPR036291">
    <property type="entry name" value="NAD(P)-bd_dom_sf"/>
</dbReference>
<proteinExistence type="inferred from homology"/>
<dbReference type="RefSeq" id="WP_253360605.1">
    <property type="nucleotide sequence ID" value="NZ_JAIULA010000011.1"/>
</dbReference>
<dbReference type="SUPFAM" id="SSF52283">
    <property type="entry name" value="Formate/glycerate dehydrogenase catalytic domain-like"/>
    <property type="match status" value="1"/>
</dbReference>
<feature type="domain" description="D-isomer specific 2-hydroxyacid dehydrogenase catalytic" evidence="4">
    <location>
        <begin position="4"/>
        <end position="297"/>
    </location>
</feature>
<dbReference type="InterPro" id="IPR006140">
    <property type="entry name" value="D-isomer_DH_NAD-bd"/>
</dbReference>
<dbReference type="Pfam" id="PF00389">
    <property type="entry name" value="2-Hacid_dh"/>
    <property type="match status" value="1"/>
</dbReference>
<evidence type="ECO:0000259" key="5">
    <source>
        <dbReference type="Pfam" id="PF02826"/>
    </source>
</evidence>
<dbReference type="GO" id="GO:0051287">
    <property type="term" value="F:NAD binding"/>
    <property type="evidence" value="ECO:0007669"/>
    <property type="project" value="InterPro"/>
</dbReference>
<reference evidence="6 7" key="1">
    <citation type="journal article" date="2023" name="Int. J. Syst. Evol. Microbiol.">
        <title>Ligilactobacillus ubinensis sp. nov., a novel species isolated from the wild ferment of a durian fruit (Durio zibethinus).</title>
        <authorList>
            <person name="Heng Y.C."/>
            <person name="Menon N."/>
            <person name="Chen B."/>
            <person name="Loo B.Z.L."/>
            <person name="Wong G.W.J."/>
            <person name="Lim A.C.H."/>
            <person name="Silvaraju S."/>
            <person name="Kittelmann S."/>
        </authorList>
    </citation>
    <scope>NUCLEOTIDE SEQUENCE [LARGE SCALE GENOMIC DNA]</scope>
    <source>
        <strain evidence="6 7">WILCCON 0076</strain>
    </source>
</reference>
<dbReference type="GO" id="GO:0005829">
    <property type="term" value="C:cytosol"/>
    <property type="evidence" value="ECO:0007669"/>
    <property type="project" value="TreeGrafter"/>
</dbReference>
<dbReference type="GO" id="GO:0016618">
    <property type="term" value="F:hydroxypyruvate reductase [NAD(P)H] activity"/>
    <property type="evidence" value="ECO:0007669"/>
    <property type="project" value="TreeGrafter"/>
</dbReference>
<comment type="similarity">
    <text evidence="1 3">Belongs to the D-isomer specific 2-hydroxyacid dehydrogenase family.</text>
</comment>
<dbReference type="InterPro" id="IPR029753">
    <property type="entry name" value="D-isomer_DH_CS"/>
</dbReference>
<keyword evidence="2 3" id="KW-0560">Oxidoreductase</keyword>
<dbReference type="Gene3D" id="3.40.50.720">
    <property type="entry name" value="NAD(P)-binding Rossmann-like Domain"/>
    <property type="match status" value="2"/>
</dbReference>
<dbReference type="PANTHER" id="PTHR10996">
    <property type="entry name" value="2-HYDROXYACID DEHYDROGENASE-RELATED"/>
    <property type="match status" value="1"/>
</dbReference>
<evidence type="ECO:0000256" key="3">
    <source>
        <dbReference type="RuleBase" id="RU003719"/>
    </source>
</evidence>
<evidence type="ECO:0000259" key="4">
    <source>
        <dbReference type="Pfam" id="PF00389"/>
    </source>
</evidence>
<dbReference type="EMBL" id="JAIULA010000011">
    <property type="protein sequence ID" value="MCP0887063.1"/>
    <property type="molecule type" value="Genomic_DNA"/>
</dbReference>
<name>A0A9X2FM91_9LACO</name>